<proteinExistence type="predicted"/>
<dbReference type="PANTHER" id="PTHR38032:SF1">
    <property type="entry name" value="RNA-BINDING PROTEIN KHPB N-TERMINAL DOMAIN-CONTAINING PROTEIN"/>
    <property type="match status" value="1"/>
</dbReference>
<dbReference type="PANTHER" id="PTHR38032">
    <property type="entry name" value="POLYMERASE-RELATED"/>
    <property type="match status" value="1"/>
</dbReference>
<feature type="coiled-coil region" evidence="1">
    <location>
        <begin position="402"/>
        <end position="429"/>
    </location>
</feature>
<dbReference type="Pfam" id="PF20250">
    <property type="entry name" value="FapA_N"/>
    <property type="match status" value="1"/>
</dbReference>
<dbReference type="RefSeq" id="WP_338780181.1">
    <property type="nucleotide sequence ID" value="NZ_CP147407.1"/>
</dbReference>
<organism evidence="3 4">
    <name type="scientific">Metabacillus sediminis</name>
    <dbReference type="NCBI Taxonomy" id="3117746"/>
    <lineage>
        <taxon>Bacteria</taxon>
        <taxon>Bacillati</taxon>
        <taxon>Bacillota</taxon>
        <taxon>Bacilli</taxon>
        <taxon>Bacillales</taxon>
        <taxon>Bacillaceae</taxon>
        <taxon>Metabacillus</taxon>
    </lineage>
</organism>
<sequence>MVLTNNEFFHLEEENGTIYLTVMKEGYMLSNFNQLLEKHPRISITSFQNLKKGMEEASGQRTPIAQYLPLITHTISQDKMTASVKILAAGEEFNEIVKDLPRMIMDVLSEKGVTEGFLLDSHKENLKPLKWIEAAKGIEPVHGIDAVIRTYDLSERRPVIEETGRANFYNMNFIDEVEEGDWLGEKISPTDGTNGMNVLGEELKARKGKDKRLQYDPNSVRLSEEDGRSVLRAGIRGIVSKTLGKISIANHLLIEGDVGIGTGNIEFEGSVTVKGTVQEGFSVKAGIDIAVMSELGVRQVGLIESLNGDIFIKGGVFGHGTIKAAKNIFVKHANECTLTAGEDIHIGFYAKGSSLQAKNVITEQHKGKIFGGHIIAKGKVYASEIGNKIELKTLIQVEGFERSKLKEEYMTLLNEYKQAIQSIEEIQRHLEIYENFAHNLNASQQTQLEKLKIAHDGKLKEISVFEQKRTSLMKMLETKGDGEISIFEKAYPETYIEIKNMKKKVDSLTKGTFYASGRELKYE</sequence>
<protein>
    <submittedName>
        <fullName evidence="3">FapA family protein</fullName>
    </submittedName>
</protein>
<dbReference type="Proteomes" id="UP001377337">
    <property type="component" value="Chromosome"/>
</dbReference>
<gene>
    <name evidence="3" type="ORF">WCV65_03720</name>
</gene>
<evidence type="ECO:0000313" key="3">
    <source>
        <dbReference type="EMBL" id="WXB97623.1"/>
    </source>
</evidence>
<keyword evidence="1" id="KW-0175">Coiled coil</keyword>
<dbReference type="InterPro" id="IPR046866">
    <property type="entry name" value="FapA_N"/>
</dbReference>
<dbReference type="EMBL" id="CP147407">
    <property type="protein sequence ID" value="WXB97623.1"/>
    <property type="molecule type" value="Genomic_DNA"/>
</dbReference>
<evidence type="ECO:0000313" key="4">
    <source>
        <dbReference type="Proteomes" id="UP001377337"/>
    </source>
</evidence>
<feature type="domain" description="Flagellar Assembly Protein A N-terminal region" evidence="2">
    <location>
        <begin position="74"/>
        <end position="240"/>
    </location>
</feature>
<evidence type="ECO:0000256" key="1">
    <source>
        <dbReference type="SAM" id="Coils"/>
    </source>
</evidence>
<dbReference type="InterPro" id="IPR005646">
    <property type="entry name" value="FapA"/>
</dbReference>
<dbReference type="Pfam" id="PF03961">
    <property type="entry name" value="FapA"/>
    <property type="match status" value="1"/>
</dbReference>
<evidence type="ECO:0000259" key="2">
    <source>
        <dbReference type="Pfam" id="PF20250"/>
    </source>
</evidence>
<accession>A0ABZ2NIK3</accession>
<name>A0ABZ2NIK3_9BACI</name>
<keyword evidence="4" id="KW-1185">Reference proteome</keyword>
<reference evidence="3 4" key="1">
    <citation type="submission" date="2024-02" db="EMBL/GenBank/DDBJ databases">
        <title>Seven novel Bacillus-like species.</title>
        <authorList>
            <person name="Liu G."/>
        </authorList>
    </citation>
    <scope>NUCLEOTIDE SEQUENCE [LARGE SCALE GENOMIC DNA]</scope>
    <source>
        <strain evidence="3 4">FJAT-52054</strain>
    </source>
</reference>
<dbReference type="InterPro" id="IPR046865">
    <property type="entry name" value="FapA_b_solenoid"/>
</dbReference>